<keyword evidence="4 9" id="KW-0812">Transmembrane</keyword>
<dbReference type="OrthoDB" id="425555at2759"/>
<feature type="compositionally biased region" description="Polar residues" evidence="8">
    <location>
        <begin position="460"/>
        <end position="473"/>
    </location>
</feature>
<evidence type="ECO:0000256" key="9">
    <source>
        <dbReference type="SAM" id="Phobius"/>
    </source>
</evidence>
<dbReference type="SUPFAM" id="SSF81321">
    <property type="entry name" value="Family A G protein-coupled receptor-like"/>
    <property type="match status" value="1"/>
</dbReference>
<dbReference type="InterPro" id="IPR017452">
    <property type="entry name" value="GPCR_Rhodpsn_7TM"/>
</dbReference>
<evidence type="ECO:0000256" key="2">
    <source>
        <dbReference type="ARBA" id="ARBA00009550"/>
    </source>
</evidence>
<evidence type="ECO:0000259" key="10">
    <source>
        <dbReference type="PROSITE" id="PS50262"/>
    </source>
</evidence>
<name>A0A6G0SZK9_APHGL</name>
<dbReference type="Pfam" id="PF09728">
    <property type="entry name" value="Taxilin"/>
    <property type="match status" value="1"/>
</dbReference>
<dbReference type="GO" id="GO:0019905">
    <property type="term" value="F:syntaxin binding"/>
    <property type="evidence" value="ECO:0007669"/>
    <property type="project" value="InterPro"/>
</dbReference>
<evidence type="ECO:0000256" key="4">
    <source>
        <dbReference type="ARBA" id="ARBA00022692"/>
    </source>
</evidence>
<keyword evidence="5 9" id="KW-1133">Transmembrane helix</keyword>
<feature type="compositionally biased region" description="Low complexity" evidence="8">
    <location>
        <begin position="477"/>
        <end position="490"/>
    </location>
</feature>
<feature type="transmembrane region" description="Helical" evidence="9">
    <location>
        <begin position="704"/>
        <end position="724"/>
    </location>
</feature>
<proteinExistence type="inferred from homology"/>
<dbReference type="EMBL" id="VYZN01000079">
    <property type="protein sequence ID" value="KAE9523535.1"/>
    <property type="molecule type" value="Genomic_DNA"/>
</dbReference>
<dbReference type="Proteomes" id="UP000475862">
    <property type="component" value="Unassembled WGS sequence"/>
</dbReference>
<protein>
    <recommendedName>
        <fullName evidence="10">G-protein coupled receptors family 1 profile domain-containing protein</fullName>
    </recommendedName>
</protein>
<feature type="region of interest" description="Disordered" evidence="8">
    <location>
        <begin position="1"/>
        <end position="74"/>
    </location>
</feature>
<evidence type="ECO:0000256" key="1">
    <source>
        <dbReference type="ARBA" id="ARBA00004370"/>
    </source>
</evidence>
<comment type="similarity">
    <text evidence="2">Belongs to the taxilin family.</text>
</comment>
<feature type="compositionally biased region" description="Polar residues" evidence="8">
    <location>
        <begin position="1"/>
        <end position="36"/>
    </location>
</feature>
<sequence>METTSTVSEEPSVDKTTQQNNQKDTSCVSSTVTESLPKQADVADSTSVATQASELDIADSNHPSNEKNRKKKDRHLAQALKTVLNSMNSLNTPEEKLAALCIKYADLMEENTKLKTAYKQTEKRVSQALTERDIVRGEMNKAVMTRSRLESLCRELQKQNKAIREESLKRVKEAEDKRMEMTNKFQNTLSEIASVMQQNSEKNNKLRDDNMDMSSRLKNVCEQYELREQQVVKLAKQIELETQLCDAKLAKANMEISVERETILNEKTHLLKEIRLYQTRIEEMQNTEIDLRNQISLYNEKYEEFQNALARSNKVFAGFKGDMELMSKKIVKQEKESASWKMRYERCQQLLDEMTTERTRMISDLSVATRQLSTLQKLCRTLHSERQALLSKLEHGKKIPDLPPDITSGEIVERMTEAGMCAMAEWFTRSENTKSKPDQIKEILQSKAMLQSIIENSLFSKDSAEQPSLTNGEDMSPESPSSSQSPTSDEPAYDTGVSSSSSVNGDKVECVVENNVENKSVDDQESKKTDIKKGKYITHKCTTEVLRSGDLWRGLSLRAGTVGVEQTVRRGVTARAKRVRGTLLTERDCDSMEPAVANATASLSSAVATTASALPVLPAARLPSPFVQTAFTGLSAFGILGNLLALFVLYRARSGGNHKHVFMLRCLATNDLIVLVGRVVHMFVNVRWPYTKKTVWSCRVSVLWRFFGLNSGCVALTMAVERWLALTKPFFYRKHFSLQLLKGMMAILCLEILCLMCAPYFGFGYGRYWDEKSSTCVSYRNAKKPLDVLHVYVYLGHGVFVCFAIVYTNLAVMKALCMKNSSHNQHTVTIRRTNRESSLTCNTASKEERKFGWLMFFLCITFLTCWVPQMISIPLSRFVEDESNIRPFIITTDMLLAIHFTLNPYLYVLQHWKLVKIICLRSNIKENATANSGSVSLSSSMRTMDEVLSERPL</sequence>
<dbReference type="InterPro" id="IPR000276">
    <property type="entry name" value="GPCR_Rhodpsn"/>
</dbReference>
<evidence type="ECO:0000256" key="3">
    <source>
        <dbReference type="ARBA" id="ARBA00010663"/>
    </source>
</evidence>
<reference evidence="11 12" key="1">
    <citation type="submission" date="2019-08" db="EMBL/GenBank/DDBJ databases">
        <title>The genome of the soybean aphid Biotype 1, its phylome, world population structure and adaptation to the North American continent.</title>
        <authorList>
            <person name="Giordano R."/>
            <person name="Donthu R.K."/>
            <person name="Hernandez A.G."/>
            <person name="Wright C.L."/>
            <person name="Zimin A.V."/>
        </authorList>
    </citation>
    <scope>NUCLEOTIDE SEQUENCE [LARGE SCALE GENOMIC DNA]</scope>
    <source>
        <tissue evidence="11">Whole aphids</tissue>
    </source>
</reference>
<evidence type="ECO:0000256" key="7">
    <source>
        <dbReference type="SAM" id="Coils"/>
    </source>
</evidence>
<evidence type="ECO:0000256" key="8">
    <source>
        <dbReference type="SAM" id="MobiDB-lite"/>
    </source>
</evidence>
<dbReference type="AlphaFoldDB" id="A0A6G0SZK9"/>
<gene>
    <name evidence="11" type="ORF">AGLY_016087</name>
</gene>
<dbReference type="Gene3D" id="1.20.1070.10">
    <property type="entry name" value="Rhodopsin 7-helix transmembrane proteins"/>
    <property type="match status" value="1"/>
</dbReference>
<dbReference type="PROSITE" id="PS50262">
    <property type="entry name" value="G_PROTEIN_RECEP_F1_2"/>
    <property type="match status" value="1"/>
</dbReference>
<evidence type="ECO:0000256" key="5">
    <source>
        <dbReference type="ARBA" id="ARBA00022989"/>
    </source>
</evidence>
<feature type="transmembrane region" description="Helical" evidence="9">
    <location>
        <begin position="630"/>
        <end position="650"/>
    </location>
</feature>
<evidence type="ECO:0000313" key="12">
    <source>
        <dbReference type="Proteomes" id="UP000475862"/>
    </source>
</evidence>
<feature type="transmembrane region" description="Helical" evidence="9">
    <location>
        <begin position="885"/>
        <end position="908"/>
    </location>
</feature>
<feature type="transmembrane region" description="Helical" evidence="9">
    <location>
        <begin position="791"/>
        <end position="812"/>
    </location>
</feature>
<dbReference type="InterPro" id="IPR026183">
    <property type="entry name" value="Taxilin_fam"/>
</dbReference>
<feature type="compositionally biased region" description="Polar residues" evidence="8">
    <location>
        <begin position="44"/>
        <end position="53"/>
    </location>
</feature>
<evidence type="ECO:0000256" key="6">
    <source>
        <dbReference type="ARBA" id="ARBA00023136"/>
    </source>
</evidence>
<keyword evidence="12" id="KW-1185">Reference proteome</keyword>
<dbReference type="PANTHER" id="PTHR16127">
    <property type="entry name" value="TAXILIN"/>
    <property type="match status" value="1"/>
</dbReference>
<feature type="region of interest" description="Disordered" evidence="8">
    <location>
        <begin position="460"/>
        <end position="506"/>
    </location>
</feature>
<dbReference type="PANTHER" id="PTHR16127:SF13">
    <property type="entry name" value="GH01188P"/>
    <property type="match status" value="1"/>
</dbReference>
<organism evidence="11 12">
    <name type="scientific">Aphis glycines</name>
    <name type="common">Soybean aphid</name>
    <dbReference type="NCBI Taxonomy" id="307491"/>
    <lineage>
        <taxon>Eukaryota</taxon>
        <taxon>Metazoa</taxon>
        <taxon>Ecdysozoa</taxon>
        <taxon>Arthropoda</taxon>
        <taxon>Hexapoda</taxon>
        <taxon>Insecta</taxon>
        <taxon>Pterygota</taxon>
        <taxon>Neoptera</taxon>
        <taxon>Paraneoptera</taxon>
        <taxon>Hemiptera</taxon>
        <taxon>Sternorrhyncha</taxon>
        <taxon>Aphidomorpha</taxon>
        <taxon>Aphidoidea</taxon>
        <taxon>Aphididae</taxon>
        <taxon>Aphidini</taxon>
        <taxon>Aphis</taxon>
        <taxon>Aphis</taxon>
    </lineage>
</organism>
<keyword evidence="6 9" id="KW-0472">Membrane</keyword>
<comment type="similarity">
    <text evidence="3">Belongs to the G-protein coupled receptor 1 family.</text>
</comment>
<feature type="transmembrane region" description="Helical" evidence="9">
    <location>
        <begin position="853"/>
        <end position="873"/>
    </location>
</feature>
<accession>A0A6G0SZK9</accession>
<comment type="caution">
    <text evidence="11">The sequence shown here is derived from an EMBL/GenBank/DDBJ whole genome shotgun (WGS) entry which is preliminary data.</text>
</comment>
<feature type="transmembrane region" description="Helical" evidence="9">
    <location>
        <begin position="745"/>
        <end position="763"/>
    </location>
</feature>
<dbReference type="Pfam" id="PF00001">
    <property type="entry name" value="7tm_1"/>
    <property type="match status" value="1"/>
</dbReference>
<dbReference type="GO" id="GO:0016020">
    <property type="term" value="C:membrane"/>
    <property type="evidence" value="ECO:0007669"/>
    <property type="project" value="UniProtKB-SubCell"/>
</dbReference>
<feature type="transmembrane region" description="Helical" evidence="9">
    <location>
        <begin position="662"/>
        <end position="684"/>
    </location>
</feature>
<feature type="domain" description="G-protein coupled receptors family 1 profile" evidence="10">
    <location>
        <begin position="641"/>
        <end position="907"/>
    </location>
</feature>
<comment type="subcellular location">
    <subcellularLocation>
        <location evidence="1">Membrane</location>
    </subcellularLocation>
</comment>
<feature type="coiled-coil region" evidence="7">
    <location>
        <begin position="104"/>
        <end position="191"/>
    </location>
</feature>
<dbReference type="GO" id="GO:0004930">
    <property type="term" value="F:G protein-coupled receptor activity"/>
    <property type="evidence" value="ECO:0007669"/>
    <property type="project" value="InterPro"/>
</dbReference>
<evidence type="ECO:0000313" key="11">
    <source>
        <dbReference type="EMBL" id="KAE9523535.1"/>
    </source>
</evidence>
<keyword evidence="7" id="KW-0175">Coiled coil</keyword>
<feature type="coiled-coil region" evidence="7">
    <location>
        <begin position="267"/>
        <end position="301"/>
    </location>
</feature>